<comment type="caution">
    <text evidence="1">The sequence shown here is derived from an EMBL/GenBank/DDBJ whole genome shotgun (WGS) entry which is preliminary data.</text>
</comment>
<proteinExistence type="predicted"/>
<name>A0A7Z9E0S4_9CYAN</name>
<dbReference type="Proteomes" id="UP000184550">
    <property type="component" value="Unassembled WGS sequence"/>
</dbReference>
<dbReference type="AlphaFoldDB" id="A0A7Z9E0S4"/>
<sequence length="71" mass="8159">MVTELLSSEQTLNLNTIEDEMLQLALLEAETVGQLAALIVDHTHSEIMQAFERLSYPQQHQLQELWELNIP</sequence>
<dbReference type="RefSeq" id="WP_083620852.1">
    <property type="nucleotide sequence ID" value="NZ_LR734865.1"/>
</dbReference>
<protein>
    <recommendedName>
        <fullName evidence="3">Magnesium transporter MgtE intracellular domain-containing protein</fullName>
    </recommendedName>
</protein>
<organism evidence="1 2">
    <name type="scientific">Planktothrix serta PCC 8927</name>
    <dbReference type="NCBI Taxonomy" id="671068"/>
    <lineage>
        <taxon>Bacteria</taxon>
        <taxon>Bacillati</taxon>
        <taxon>Cyanobacteriota</taxon>
        <taxon>Cyanophyceae</taxon>
        <taxon>Oscillatoriophycideae</taxon>
        <taxon>Oscillatoriales</taxon>
        <taxon>Microcoleaceae</taxon>
        <taxon>Planktothrix</taxon>
    </lineage>
</organism>
<dbReference type="EMBL" id="CZCU02000130">
    <property type="protein sequence ID" value="VXD17053.1"/>
    <property type="molecule type" value="Genomic_DNA"/>
</dbReference>
<evidence type="ECO:0008006" key="3">
    <source>
        <dbReference type="Google" id="ProtNLM"/>
    </source>
</evidence>
<reference evidence="1" key="1">
    <citation type="submission" date="2019-10" db="EMBL/GenBank/DDBJ databases">
        <authorList>
            <consortium name="Genoscope - CEA"/>
            <person name="William W."/>
        </authorList>
    </citation>
    <scope>NUCLEOTIDE SEQUENCE [LARGE SCALE GENOMIC DNA]</scope>
    <source>
        <strain evidence="1">BBR_PRJEB10992</strain>
    </source>
</reference>
<keyword evidence="2" id="KW-1185">Reference proteome</keyword>
<evidence type="ECO:0000313" key="2">
    <source>
        <dbReference type="Proteomes" id="UP000184550"/>
    </source>
</evidence>
<accession>A0A7Z9E0S4</accession>
<gene>
    <name evidence="1" type="ORF">PL8927_550186</name>
</gene>
<evidence type="ECO:0000313" key="1">
    <source>
        <dbReference type="EMBL" id="VXD17053.1"/>
    </source>
</evidence>
<dbReference type="OrthoDB" id="466081at2"/>